<evidence type="ECO:0000313" key="1">
    <source>
        <dbReference type="EMBL" id="RIH90111.1"/>
    </source>
</evidence>
<accession>A0A399F670</accession>
<gene>
    <name evidence="1" type="ORF">Mlute_00033</name>
</gene>
<comment type="caution">
    <text evidence="1">The sequence shown here is derived from an EMBL/GenBank/DDBJ whole genome shotgun (WGS) entry which is preliminary data.</text>
</comment>
<protein>
    <submittedName>
        <fullName evidence="1">Uncharacterized protein</fullName>
    </submittedName>
</protein>
<organism evidence="1 2">
    <name type="scientific">Meiothermus luteus</name>
    <dbReference type="NCBI Taxonomy" id="2026184"/>
    <lineage>
        <taxon>Bacteria</taxon>
        <taxon>Thermotogati</taxon>
        <taxon>Deinococcota</taxon>
        <taxon>Deinococci</taxon>
        <taxon>Thermales</taxon>
        <taxon>Thermaceae</taxon>
        <taxon>Meiothermus</taxon>
    </lineage>
</organism>
<sequence>MKKTLKFPRIELSYLDKAPDHGQPELAVVFPQRKRNRIVPVAVGEQATQLWKHPLSEEEFLALVDHATEEKLVSA</sequence>
<keyword evidence="2" id="KW-1185">Reference proteome</keyword>
<reference evidence="1 2" key="1">
    <citation type="submission" date="2018-08" db="EMBL/GenBank/DDBJ databases">
        <title>Meiothermus luteus KCTC 52599 genome sequencing project.</title>
        <authorList>
            <person name="Da Costa M.S."/>
            <person name="Albuquerque L."/>
            <person name="Raposo P."/>
            <person name="Froufe H.J.C."/>
            <person name="Barroso C.S."/>
            <person name="Egas C."/>
        </authorList>
    </citation>
    <scope>NUCLEOTIDE SEQUENCE [LARGE SCALE GENOMIC DNA]</scope>
    <source>
        <strain evidence="1 2">KCTC 52599</strain>
    </source>
</reference>
<dbReference type="Proteomes" id="UP000265800">
    <property type="component" value="Unassembled WGS sequence"/>
</dbReference>
<name>A0A399F670_9DEIN</name>
<dbReference type="EMBL" id="QWKZ01000001">
    <property type="protein sequence ID" value="RIH90111.1"/>
    <property type="molecule type" value="Genomic_DNA"/>
</dbReference>
<proteinExistence type="predicted"/>
<dbReference type="RefSeq" id="WP_119358761.1">
    <property type="nucleotide sequence ID" value="NZ_QWKZ01000001.1"/>
</dbReference>
<dbReference type="OrthoDB" id="26380at2"/>
<dbReference type="AlphaFoldDB" id="A0A399F670"/>
<evidence type="ECO:0000313" key="2">
    <source>
        <dbReference type="Proteomes" id="UP000265800"/>
    </source>
</evidence>